<sequence>MRVSWGTKQVYWNLFNCAASPLEQYNVAPDPPNAARYHIVHNTCSMGGVGLSPRYSSPVASLVLTDSSQLTSDSQHLVAHYSSPMASLVLTDSSQLTAWKSYQTKLCIPTPNHMICKNRCLAAPRIETETPRLVARCTYHYNTGPVTLQSSFKALPRLKTAIVLLPSVFCSYPDWRLRVSAGRYSSPVASLVLNSDTCVRNVTWSSEPSSSLAIESPLRPATLLTSVACREVLSGLYIPHIGMHLKQEQKFGLRSQTCPVRYAGYREVRDQIPAGFTEEPMYGWSNGERVGENIPTATVLTRSAYLGNYPRHATGSLVYFQAWLKRLSSSNCRPGELSVLSGYVLGWSRYTPQRERVLRRSEH</sequence>
<accession>A0A7R8Z385</accession>
<evidence type="ECO:0000313" key="1">
    <source>
        <dbReference type="EMBL" id="CAD7194345.1"/>
    </source>
</evidence>
<name>A0A7R8Z385_TIMDO</name>
<dbReference type="EMBL" id="OA564451">
    <property type="protein sequence ID" value="CAD7194345.1"/>
    <property type="molecule type" value="Genomic_DNA"/>
</dbReference>
<protein>
    <submittedName>
        <fullName evidence="1">Uncharacterized protein</fullName>
    </submittedName>
</protein>
<dbReference type="AlphaFoldDB" id="A0A7R8Z385"/>
<reference evidence="1" key="1">
    <citation type="submission" date="2020-11" db="EMBL/GenBank/DDBJ databases">
        <authorList>
            <person name="Tran Van P."/>
        </authorList>
    </citation>
    <scope>NUCLEOTIDE SEQUENCE</scope>
</reference>
<organism evidence="1">
    <name type="scientific">Timema douglasi</name>
    <name type="common">Walking stick</name>
    <dbReference type="NCBI Taxonomy" id="61478"/>
    <lineage>
        <taxon>Eukaryota</taxon>
        <taxon>Metazoa</taxon>
        <taxon>Ecdysozoa</taxon>
        <taxon>Arthropoda</taxon>
        <taxon>Hexapoda</taxon>
        <taxon>Insecta</taxon>
        <taxon>Pterygota</taxon>
        <taxon>Neoptera</taxon>
        <taxon>Polyneoptera</taxon>
        <taxon>Phasmatodea</taxon>
        <taxon>Timematodea</taxon>
        <taxon>Timematoidea</taxon>
        <taxon>Timematidae</taxon>
        <taxon>Timema</taxon>
    </lineage>
</organism>
<gene>
    <name evidence="1" type="ORF">TDIB3V08_LOCUS772</name>
</gene>
<proteinExistence type="predicted"/>